<sequence length="278" mass="30518">MESAVVLVTGSSGVVGAAVAQEMQAAGWQVRGWDVRPGRWTTHQGDLRDTQLRARAVHGAEVVVHTAALHAPHVGRVGDDEFRAVNVDATAALLEEASECGVRRMVYTSSTSVYGHALVPIDRAVWVDETLEPRPRDIYDETKLGAEARLAEGDRTLSTVVLRIARCFPEEPAIQAAHRLYRGVDVRDVARAHRLAAEHPEVAGAFNIAGPMVFRPNDTQQLWHDPRPLLEQRAPDIVTLFRQQGWPLPTTIDRVYDSGKAGRQLGYQPTYDATALVG</sequence>
<accession>A0ABW6R4Y5</accession>
<dbReference type="PANTHER" id="PTHR43245">
    <property type="entry name" value="BIFUNCTIONAL POLYMYXIN RESISTANCE PROTEIN ARNA"/>
    <property type="match status" value="1"/>
</dbReference>
<evidence type="ECO:0000313" key="2">
    <source>
        <dbReference type="EMBL" id="MFF3228582.1"/>
    </source>
</evidence>
<dbReference type="Pfam" id="PF01370">
    <property type="entry name" value="Epimerase"/>
    <property type="match status" value="1"/>
</dbReference>
<dbReference type="RefSeq" id="WP_387725486.1">
    <property type="nucleotide sequence ID" value="NZ_JBIAPI010000014.1"/>
</dbReference>
<organism evidence="2 3">
    <name type="scientific">Nocardia suismassiliense</name>
    <dbReference type="NCBI Taxonomy" id="2077092"/>
    <lineage>
        <taxon>Bacteria</taxon>
        <taxon>Bacillati</taxon>
        <taxon>Actinomycetota</taxon>
        <taxon>Actinomycetes</taxon>
        <taxon>Mycobacteriales</taxon>
        <taxon>Nocardiaceae</taxon>
        <taxon>Nocardia</taxon>
    </lineage>
</organism>
<reference evidence="2 3" key="1">
    <citation type="submission" date="2024-10" db="EMBL/GenBank/DDBJ databases">
        <title>The Natural Products Discovery Center: Release of the First 8490 Sequenced Strains for Exploring Actinobacteria Biosynthetic Diversity.</title>
        <authorList>
            <person name="Kalkreuter E."/>
            <person name="Kautsar S.A."/>
            <person name="Yang D."/>
            <person name="Bader C.D."/>
            <person name="Teijaro C.N."/>
            <person name="Fluegel L."/>
            <person name="Davis C.M."/>
            <person name="Simpson J.R."/>
            <person name="Lauterbach L."/>
            <person name="Steele A.D."/>
            <person name="Gui C."/>
            <person name="Meng S."/>
            <person name="Li G."/>
            <person name="Viehrig K."/>
            <person name="Ye F."/>
            <person name="Su P."/>
            <person name="Kiefer A.F."/>
            <person name="Nichols A."/>
            <person name="Cepeda A.J."/>
            <person name="Yan W."/>
            <person name="Fan B."/>
            <person name="Jiang Y."/>
            <person name="Adhikari A."/>
            <person name="Zheng C.-J."/>
            <person name="Schuster L."/>
            <person name="Cowan T.M."/>
            <person name="Smanski M.J."/>
            <person name="Chevrette M.G."/>
            <person name="De Carvalho L.P.S."/>
            <person name="Shen B."/>
        </authorList>
    </citation>
    <scope>NUCLEOTIDE SEQUENCE [LARGE SCALE GENOMIC DNA]</scope>
    <source>
        <strain evidence="2 3">NPDC003040</strain>
    </source>
</reference>
<dbReference type="SUPFAM" id="SSF51735">
    <property type="entry name" value="NAD(P)-binding Rossmann-fold domains"/>
    <property type="match status" value="1"/>
</dbReference>
<dbReference type="EMBL" id="JBIAPI010000014">
    <property type="protein sequence ID" value="MFF3228582.1"/>
    <property type="molecule type" value="Genomic_DNA"/>
</dbReference>
<keyword evidence="3" id="KW-1185">Reference proteome</keyword>
<gene>
    <name evidence="2" type="ORF">ACFYV7_37705</name>
</gene>
<protein>
    <submittedName>
        <fullName evidence="2">NAD-dependent epimerase/dehydratase family protein</fullName>
    </submittedName>
</protein>
<proteinExistence type="predicted"/>
<dbReference type="Gene3D" id="3.40.50.720">
    <property type="entry name" value="NAD(P)-binding Rossmann-like Domain"/>
    <property type="match status" value="1"/>
</dbReference>
<comment type="caution">
    <text evidence="2">The sequence shown here is derived from an EMBL/GenBank/DDBJ whole genome shotgun (WGS) entry which is preliminary data.</text>
</comment>
<dbReference type="InterPro" id="IPR050177">
    <property type="entry name" value="Lipid_A_modif_metabolic_enz"/>
</dbReference>
<dbReference type="InterPro" id="IPR001509">
    <property type="entry name" value="Epimerase_deHydtase"/>
</dbReference>
<evidence type="ECO:0000313" key="3">
    <source>
        <dbReference type="Proteomes" id="UP001601948"/>
    </source>
</evidence>
<evidence type="ECO:0000259" key="1">
    <source>
        <dbReference type="Pfam" id="PF01370"/>
    </source>
</evidence>
<dbReference type="InterPro" id="IPR036291">
    <property type="entry name" value="NAD(P)-bd_dom_sf"/>
</dbReference>
<feature type="domain" description="NAD-dependent epimerase/dehydratase" evidence="1">
    <location>
        <begin position="6"/>
        <end position="152"/>
    </location>
</feature>
<dbReference type="Proteomes" id="UP001601948">
    <property type="component" value="Unassembled WGS sequence"/>
</dbReference>
<name>A0ABW6R4Y5_9NOCA</name>
<dbReference type="PANTHER" id="PTHR43245:SF54">
    <property type="entry name" value="BLL0593 PROTEIN"/>
    <property type="match status" value="1"/>
</dbReference>